<accession>A0ABC8SAQ2</accession>
<sequence>MCSLNCTDFLRYVVIILDVIPFSRGSAWEQPPPDLASYLYKNRIVYLGMSLVPSVTELILAEFLYLQYEDEEKPIYLYVNSTGTTKVNYIALFHKAS</sequence>
<dbReference type="InterPro" id="IPR023562">
    <property type="entry name" value="ClpP/TepA"/>
</dbReference>
<gene>
    <name evidence="3" type="ORF">ILEXP_LOCUS22545</name>
</gene>
<comment type="similarity">
    <text evidence="1 2">Belongs to the peptidase S14 family.</text>
</comment>
<dbReference type="EMBL" id="CAUOFW020002502">
    <property type="protein sequence ID" value="CAK9154237.1"/>
    <property type="molecule type" value="Genomic_DNA"/>
</dbReference>
<dbReference type="Proteomes" id="UP001642360">
    <property type="component" value="Unassembled WGS sequence"/>
</dbReference>
<comment type="caution">
    <text evidence="3">The sequence shown here is derived from an EMBL/GenBank/DDBJ whole genome shotgun (WGS) entry which is preliminary data.</text>
</comment>
<dbReference type="PANTHER" id="PTHR10381">
    <property type="entry name" value="ATP-DEPENDENT CLP PROTEASE PROTEOLYTIC SUBUNIT"/>
    <property type="match status" value="1"/>
</dbReference>
<dbReference type="InterPro" id="IPR001907">
    <property type="entry name" value="ClpP"/>
</dbReference>
<dbReference type="Pfam" id="PF00574">
    <property type="entry name" value="CLP_protease"/>
    <property type="match status" value="1"/>
</dbReference>
<evidence type="ECO:0000313" key="3">
    <source>
        <dbReference type="EMBL" id="CAK9154237.1"/>
    </source>
</evidence>
<dbReference type="PRINTS" id="PR00127">
    <property type="entry name" value="CLPPROTEASEP"/>
</dbReference>
<reference evidence="3 4" key="1">
    <citation type="submission" date="2024-02" db="EMBL/GenBank/DDBJ databases">
        <authorList>
            <person name="Vignale AGUSTIN F."/>
            <person name="Sosa J E."/>
            <person name="Modenutti C."/>
        </authorList>
    </citation>
    <scope>NUCLEOTIDE SEQUENCE [LARGE SCALE GENOMIC DNA]</scope>
</reference>
<protein>
    <recommendedName>
        <fullName evidence="2">ATP-dependent Clp protease proteolytic subunit</fullName>
    </recommendedName>
</protein>
<organism evidence="3 4">
    <name type="scientific">Ilex paraguariensis</name>
    <name type="common">yerba mate</name>
    <dbReference type="NCBI Taxonomy" id="185542"/>
    <lineage>
        <taxon>Eukaryota</taxon>
        <taxon>Viridiplantae</taxon>
        <taxon>Streptophyta</taxon>
        <taxon>Embryophyta</taxon>
        <taxon>Tracheophyta</taxon>
        <taxon>Spermatophyta</taxon>
        <taxon>Magnoliopsida</taxon>
        <taxon>eudicotyledons</taxon>
        <taxon>Gunneridae</taxon>
        <taxon>Pentapetalae</taxon>
        <taxon>asterids</taxon>
        <taxon>campanulids</taxon>
        <taxon>Aquifoliales</taxon>
        <taxon>Aquifoliaceae</taxon>
        <taxon>Ilex</taxon>
    </lineage>
</organism>
<keyword evidence="4" id="KW-1185">Reference proteome</keyword>
<dbReference type="AlphaFoldDB" id="A0ABC8SAQ2"/>
<proteinExistence type="inferred from homology"/>
<evidence type="ECO:0000256" key="2">
    <source>
        <dbReference type="RuleBase" id="RU003567"/>
    </source>
</evidence>
<dbReference type="GO" id="GO:0009532">
    <property type="term" value="C:plastid stroma"/>
    <property type="evidence" value="ECO:0007669"/>
    <property type="project" value="UniProtKB-ARBA"/>
</dbReference>
<dbReference type="InterPro" id="IPR029045">
    <property type="entry name" value="ClpP/crotonase-like_dom_sf"/>
</dbReference>
<dbReference type="SUPFAM" id="SSF52096">
    <property type="entry name" value="ClpP/crotonase"/>
    <property type="match status" value="1"/>
</dbReference>
<name>A0ABC8SAQ2_9AQUA</name>
<evidence type="ECO:0000313" key="4">
    <source>
        <dbReference type="Proteomes" id="UP001642360"/>
    </source>
</evidence>
<dbReference type="PANTHER" id="PTHR10381:SF47">
    <property type="entry name" value="ATP-DEPENDENT CLP PROTEASE PROTEOLYTIC SUBUNIT-RELATED PROTEIN 4, CHLOROPLASTIC"/>
    <property type="match status" value="1"/>
</dbReference>
<dbReference type="Gene3D" id="3.90.226.10">
    <property type="entry name" value="2-enoyl-CoA Hydratase, Chain A, domain 1"/>
    <property type="match status" value="1"/>
</dbReference>
<evidence type="ECO:0000256" key="1">
    <source>
        <dbReference type="ARBA" id="ARBA00007039"/>
    </source>
</evidence>